<gene>
    <name evidence="6" type="ORF">AVDCRST_MAG65-497</name>
</gene>
<dbReference type="GO" id="GO:0012505">
    <property type="term" value="C:endomembrane system"/>
    <property type="evidence" value="ECO:0007669"/>
    <property type="project" value="UniProtKB-SubCell"/>
</dbReference>
<feature type="transmembrane region" description="Helical" evidence="5">
    <location>
        <begin position="52"/>
        <end position="72"/>
    </location>
</feature>
<dbReference type="Gene3D" id="1.20.120.1630">
    <property type="match status" value="1"/>
</dbReference>
<name>A0A6J4RJU2_9ACTN</name>
<evidence type="ECO:0000256" key="5">
    <source>
        <dbReference type="SAM" id="Phobius"/>
    </source>
</evidence>
<feature type="transmembrane region" description="Helical" evidence="5">
    <location>
        <begin position="23"/>
        <end position="40"/>
    </location>
</feature>
<dbReference type="PANTHER" id="PTHR12714">
    <property type="entry name" value="PROTEIN-S ISOPRENYLCYSTEINE O-METHYLTRANSFERASE"/>
    <property type="match status" value="1"/>
</dbReference>
<protein>
    <recommendedName>
        <fullName evidence="7">Isoprenylcysteine carboxylmethyltransferase family protein</fullName>
    </recommendedName>
</protein>
<dbReference type="Pfam" id="PF04191">
    <property type="entry name" value="PEMT"/>
    <property type="match status" value="1"/>
</dbReference>
<keyword evidence="3 5" id="KW-1133">Transmembrane helix</keyword>
<reference evidence="6" key="1">
    <citation type="submission" date="2020-02" db="EMBL/GenBank/DDBJ databases">
        <authorList>
            <person name="Meier V. D."/>
        </authorList>
    </citation>
    <scope>NUCLEOTIDE SEQUENCE</scope>
    <source>
        <strain evidence="6">AVDCRST_MAG65</strain>
    </source>
</reference>
<evidence type="ECO:0000313" key="6">
    <source>
        <dbReference type="EMBL" id="CAA9468084.1"/>
    </source>
</evidence>
<proteinExistence type="predicted"/>
<keyword evidence="2 5" id="KW-0812">Transmembrane</keyword>
<keyword evidence="4 5" id="KW-0472">Membrane</keyword>
<dbReference type="InterPro" id="IPR007318">
    <property type="entry name" value="Phopholipid_MeTrfase"/>
</dbReference>
<accession>A0A6J4RJU2</accession>
<evidence type="ECO:0000256" key="1">
    <source>
        <dbReference type="ARBA" id="ARBA00004127"/>
    </source>
</evidence>
<dbReference type="AlphaFoldDB" id="A0A6J4RJU2"/>
<organism evidence="6">
    <name type="scientific">uncultured Solirubrobacteraceae bacterium</name>
    <dbReference type="NCBI Taxonomy" id="1162706"/>
    <lineage>
        <taxon>Bacteria</taxon>
        <taxon>Bacillati</taxon>
        <taxon>Actinomycetota</taxon>
        <taxon>Thermoleophilia</taxon>
        <taxon>Solirubrobacterales</taxon>
        <taxon>Solirubrobacteraceae</taxon>
        <taxon>environmental samples</taxon>
    </lineage>
</organism>
<evidence type="ECO:0000256" key="3">
    <source>
        <dbReference type="ARBA" id="ARBA00022989"/>
    </source>
</evidence>
<evidence type="ECO:0000256" key="4">
    <source>
        <dbReference type="ARBA" id="ARBA00023136"/>
    </source>
</evidence>
<dbReference type="GO" id="GO:0016740">
    <property type="term" value="F:transferase activity"/>
    <property type="evidence" value="ECO:0007669"/>
    <property type="project" value="UniProtKB-ARBA"/>
</dbReference>
<dbReference type="PANTHER" id="PTHR12714:SF24">
    <property type="entry name" value="SLR1182 PROTEIN"/>
    <property type="match status" value="1"/>
</dbReference>
<evidence type="ECO:0008006" key="7">
    <source>
        <dbReference type="Google" id="ProtNLM"/>
    </source>
</evidence>
<dbReference type="EMBL" id="CADCVL010000082">
    <property type="protein sequence ID" value="CAA9468084.1"/>
    <property type="molecule type" value="Genomic_DNA"/>
</dbReference>
<sequence length="162" mass="17682">MAESKQARSESNEHAGVPVPPPLIYAAGYLVGLGLQRALPLSQPPAGAARPLGALLVAAGVALPAAGITLFGRRGTSVLPVRPTTALVTSGPYRLTRNPMYVGFGLIHAGVALRRRETWPLLLLAPVLLAVDRIVIRREEPYLEGVFGDEYRRYRRRVRRWL</sequence>
<evidence type="ECO:0000256" key="2">
    <source>
        <dbReference type="ARBA" id="ARBA00022692"/>
    </source>
</evidence>
<comment type="subcellular location">
    <subcellularLocation>
        <location evidence="1">Endomembrane system</location>
        <topology evidence="1">Multi-pass membrane protein</topology>
    </subcellularLocation>
</comment>